<dbReference type="SUPFAM" id="SSF47336">
    <property type="entry name" value="ACP-like"/>
    <property type="match status" value="1"/>
</dbReference>
<evidence type="ECO:0000259" key="5">
    <source>
        <dbReference type="PROSITE" id="PS50075"/>
    </source>
</evidence>
<dbReference type="Gene3D" id="3.30.300.30">
    <property type="match status" value="1"/>
</dbReference>
<dbReference type="Pfam" id="PF00501">
    <property type="entry name" value="AMP-binding"/>
    <property type="match status" value="1"/>
</dbReference>
<dbReference type="EMBL" id="JBHTEY010000004">
    <property type="protein sequence ID" value="MFC7615205.1"/>
    <property type="molecule type" value="Genomic_DNA"/>
</dbReference>
<dbReference type="Gene3D" id="3.40.50.12780">
    <property type="entry name" value="N-terminal domain of ligase-like"/>
    <property type="match status" value="1"/>
</dbReference>
<reference evidence="7" key="1">
    <citation type="journal article" date="2019" name="Int. J. Syst. Evol. Microbiol.">
        <title>The Global Catalogue of Microorganisms (GCM) 10K type strain sequencing project: providing services to taxonomists for standard genome sequencing and annotation.</title>
        <authorList>
            <consortium name="The Broad Institute Genomics Platform"/>
            <consortium name="The Broad Institute Genome Sequencing Center for Infectious Disease"/>
            <person name="Wu L."/>
            <person name="Ma J."/>
        </authorList>
    </citation>
    <scope>NUCLEOTIDE SEQUENCE [LARGE SCALE GENOMIC DNA]</scope>
    <source>
        <strain evidence="7">JCM 17695</strain>
    </source>
</reference>
<evidence type="ECO:0000256" key="1">
    <source>
        <dbReference type="ARBA" id="ARBA00004924"/>
    </source>
</evidence>
<dbReference type="Proteomes" id="UP001596512">
    <property type="component" value="Unassembled WGS sequence"/>
</dbReference>
<sequence length="320" mass="34039">MSVGGPTETTLWNIWHPIDAVDPAWRSVPYGAPIANTRYRVLDPWLRERPVGVVGELCCAGPGVARGYLDDPERTAAAFVERDGERLYRTGDLGRVRPDGLIEFVGRADTQVKLRGQRVEIGEVEAALAALDGVRGAVVTPVPAEGGRGYRGLAAHVTGDALDPEALRRALAERLPAHMVPATVTAHAAFPLTRNSKVDRTALAALPAEQAAAPAPMTPLEEVIAEVWAQVLEVDRVGPDDDFFAIGGDSVMATRIVAVLREVLDSPEIGLLSVLSTVTVRQLAAALSAAQPGRLEQVAELYLEITRMSEDDVAAALGSP</sequence>
<evidence type="ECO:0000256" key="2">
    <source>
        <dbReference type="ARBA" id="ARBA00022450"/>
    </source>
</evidence>
<dbReference type="PROSITE" id="PS50075">
    <property type="entry name" value="CARRIER"/>
    <property type="match status" value="1"/>
</dbReference>
<dbReference type="SUPFAM" id="SSF56801">
    <property type="entry name" value="Acetyl-CoA synthetase-like"/>
    <property type="match status" value="1"/>
</dbReference>
<dbReference type="PANTHER" id="PTHR45527">
    <property type="entry name" value="NONRIBOSOMAL PEPTIDE SYNTHETASE"/>
    <property type="match status" value="1"/>
</dbReference>
<dbReference type="InterPro" id="IPR042099">
    <property type="entry name" value="ANL_N_sf"/>
</dbReference>
<dbReference type="SMART" id="SM00823">
    <property type="entry name" value="PKS_PP"/>
    <property type="match status" value="1"/>
</dbReference>
<dbReference type="InterPro" id="IPR036736">
    <property type="entry name" value="ACP-like_sf"/>
</dbReference>
<keyword evidence="7" id="KW-1185">Reference proteome</keyword>
<gene>
    <name evidence="6" type="ORF">ACFQV2_18515</name>
</gene>
<evidence type="ECO:0000313" key="6">
    <source>
        <dbReference type="EMBL" id="MFC7615205.1"/>
    </source>
</evidence>
<keyword evidence="3" id="KW-0597">Phosphoprotein</keyword>
<keyword evidence="4" id="KW-0436">Ligase</keyword>
<evidence type="ECO:0000313" key="7">
    <source>
        <dbReference type="Proteomes" id="UP001596512"/>
    </source>
</evidence>
<name>A0ABW2TQC5_9PSEU</name>
<comment type="pathway">
    <text evidence="1">Siderophore biosynthesis.</text>
</comment>
<feature type="domain" description="Carrier" evidence="5">
    <location>
        <begin position="215"/>
        <end position="291"/>
    </location>
</feature>
<dbReference type="InterPro" id="IPR029058">
    <property type="entry name" value="AB_hydrolase_fold"/>
</dbReference>
<dbReference type="InterPro" id="IPR020806">
    <property type="entry name" value="PKS_PP-bd"/>
</dbReference>
<proteinExistence type="predicted"/>
<dbReference type="InterPro" id="IPR025110">
    <property type="entry name" value="AMP-bd_C"/>
</dbReference>
<evidence type="ECO:0000256" key="4">
    <source>
        <dbReference type="ARBA" id="ARBA00022598"/>
    </source>
</evidence>
<accession>A0ABW2TQC5</accession>
<dbReference type="InterPro" id="IPR045851">
    <property type="entry name" value="AMP-bd_C_sf"/>
</dbReference>
<keyword evidence="2" id="KW-0596">Phosphopantetheine</keyword>
<dbReference type="Pfam" id="PF13193">
    <property type="entry name" value="AMP-binding_C"/>
    <property type="match status" value="1"/>
</dbReference>
<dbReference type="PANTHER" id="PTHR45527:SF10">
    <property type="entry name" value="PYOCHELIN SYNTHASE PCHF"/>
    <property type="match status" value="1"/>
</dbReference>
<protein>
    <submittedName>
        <fullName evidence="6">AMP-binding protein</fullName>
    </submittedName>
</protein>
<dbReference type="Gene3D" id="3.40.50.1820">
    <property type="entry name" value="alpha/beta hydrolase"/>
    <property type="match status" value="1"/>
</dbReference>
<evidence type="ECO:0000256" key="3">
    <source>
        <dbReference type="ARBA" id="ARBA00022553"/>
    </source>
</evidence>
<dbReference type="Pfam" id="PF00550">
    <property type="entry name" value="PP-binding"/>
    <property type="match status" value="1"/>
</dbReference>
<dbReference type="InterPro" id="IPR009081">
    <property type="entry name" value="PP-bd_ACP"/>
</dbReference>
<dbReference type="InterPro" id="IPR000873">
    <property type="entry name" value="AMP-dep_synth/lig_dom"/>
</dbReference>
<comment type="caution">
    <text evidence="6">The sequence shown here is derived from an EMBL/GenBank/DDBJ whole genome shotgun (WGS) entry which is preliminary data.</text>
</comment>
<organism evidence="6 7">
    <name type="scientific">Actinokineospora soli</name>
    <dbReference type="NCBI Taxonomy" id="1048753"/>
    <lineage>
        <taxon>Bacteria</taxon>
        <taxon>Bacillati</taxon>
        <taxon>Actinomycetota</taxon>
        <taxon>Actinomycetes</taxon>
        <taxon>Pseudonocardiales</taxon>
        <taxon>Pseudonocardiaceae</taxon>
        <taxon>Actinokineospora</taxon>
    </lineage>
</organism>